<dbReference type="Pfam" id="PF06725">
    <property type="entry name" value="3D"/>
    <property type="match status" value="1"/>
</dbReference>
<dbReference type="CDD" id="cd14485">
    <property type="entry name" value="mltA_like_LT_A"/>
    <property type="match status" value="1"/>
</dbReference>
<keyword evidence="7" id="KW-0732">Signal</keyword>
<dbReference type="eggNOG" id="COG2821">
    <property type="taxonomic scope" value="Bacteria"/>
</dbReference>
<organism evidence="9 10">
    <name type="scientific">Methylovorus glucosotrophus (strain SIP3-4)</name>
    <dbReference type="NCBI Taxonomy" id="582744"/>
    <lineage>
        <taxon>Bacteria</taxon>
        <taxon>Pseudomonadati</taxon>
        <taxon>Pseudomonadota</taxon>
        <taxon>Betaproteobacteria</taxon>
        <taxon>Nitrosomonadales</taxon>
        <taxon>Methylophilaceae</taxon>
        <taxon>Methylovorus</taxon>
    </lineage>
</organism>
<evidence type="ECO:0000256" key="5">
    <source>
        <dbReference type="ARBA" id="ARBA00030918"/>
    </source>
</evidence>
<dbReference type="Pfam" id="PF03562">
    <property type="entry name" value="MltA"/>
    <property type="match status" value="1"/>
</dbReference>
<dbReference type="PANTHER" id="PTHR30124">
    <property type="entry name" value="MEMBRANE-BOUND LYTIC MUREIN TRANSGLYCOSYLASE A"/>
    <property type="match status" value="1"/>
</dbReference>
<evidence type="ECO:0000259" key="8">
    <source>
        <dbReference type="SMART" id="SM00925"/>
    </source>
</evidence>
<evidence type="ECO:0000313" key="10">
    <source>
        <dbReference type="Proteomes" id="UP000002743"/>
    </source>
</evidence>
<evidence type="ECO:0000256" key="3">
    <source>
        <dbReference type="ARBA" id="ARBA00023239"/>
    </source>
</evidence>
<keyword evidence="10" id="KW-1185">Reference proteome</keyword>
<proteinExistence type="predicted"/>
<dbReference type="PANTHER" id="PTHR30124:SF0">
    <property type="entry name" value="MEMBRANE-BOUND LYTIC MUREIN TRANSGLYCOSYLASE A"/>
    <property type="match status" value="1"/>
</dbReference>
<dbReference type="GO" id="GO:0071555">
    <property type="term" value="P:cell wall organization"/>
    <property type="evidence" value="ECO:0007669"/>
    <property type="project" value="UniProtKB-KW"/>
</dbReference>
<dbReference type="Proteomes" id="UP000002743">
    <property type="component" value="Chromosome"/>
</dbReference>
<feature type="chain" id="PRO_5002973717" description="peptidoglycan lytic exotransglycosylase" evidence="7">
    <location>
        <begin position="21"/>
        <end position="413"/>
    </location>
</feature>
<dbReference type="CAZy" id="GH102">
    <property type="family name" value="Glycoside Hydrolase Family 102"/>
</dbReference>
<dbReference type="CDD" id="cd14668">
    <property type="entry name" value="mlta_B"/>
    <property type="match status" value="1"/>
</dbReference>
<reference evidence="10" key="1">
    <citation type="submission" date="2009-07" db="EMBL/GenBank/DDBJ databases">
        <title>Complete sequence of chromosome of Methylovorus sp. SIP3-4.</title>
        <authorList>
            <person name="Lucas S."/>
            <person name="Copeland A."/>
            <person name="Lapidus A."/>
            <person name="Glavina del Rio T."/>
            <person name="Tice H."/>
            <person name="Bruce D."/>
            <person name="Goodwin L."/>
            <person name="Pitluck S."/>
            <person name="Clum A."/>
            <person name="Larimer F."/>
            <person name="Land M."/>
            <person name="Hauser L."/>
            <person name="Kyrpides N."/>
            <person name="Mikhailova N."/>
            <person name="Kayluzhnaya M."/>
            <person name="Chistoserdova L."/>
        </authorList>
    </citation>
    <scope>NUCLEOTIDE SEQUENCE [LARGE SCALE GENOMIC DNA]</scope>
    <source>
        <strain evidence="10">SIP3-4</strain>
    </source>
</reference>
<gene>
    <name evidence="9" type="ordered locus">Msip34_2780</name>
</gene>
<keyword evidence="3" id="KW-0456">Lyase</keyword>
<dbReference type="SMART" id="SM00925">
    <property type="entry name" value="MltA"/>
    <property type="match status" value="1"/>
</dbReference>
<dbReference type="HOGENOM" id="CLU_037751_0_0_4"/>
<evidence type="ECO:0000313" key="9">
    <source>
        <dbReference type="EMBL" id="ACT52017.1"/>
    </source>
</evidence>
<dbReference type="GO" id="GO:0009253">
    <property type="term" value="P:peptidoglycan catabolic process"/>
    <property type="evidence" value="ECO:0007669"/>
    <property type="project" value="TreeGrafter"/>
</dbReference>
<reference evidence="9 10" key="2">
    <citation type="journal article" date="2011" name="J. Bacteriol.">
        <title>Genomes of three methylotrophs from a single niche uncover genetic and metabolic divergence of Methylophilaceae.</title>
        <authorList>
            <person name="Lapidus A."/>
            <person name="Clum A."/>
            <person name="Labutti K."/>
            <person name="Kaluzhnaya M.G."/>
            <person name="Lim S."/>
            <person name="Beck D.A."/>
            <person name="Glavina Del Rio T."/>
            <person name="Nolan M."/>
            <person name="Mavromatis K."/>
            <person name="Huntemann M."/>
            <person name="Lucas S."/>
            <person name="Lidstrom M.E."/>
            <person name="Ivanova N."/>
            <person name="Chistoserdova L."/>
        </authorList>
    </citation>
    <scope>NUCLEOTIDE SEQUENCE [LARGE SCALE GENOMIC DNA]</scope>
    <source>
        <strain evidence="9 10">SIP3-4</strain>
    </source>
</reference>
<keyword evidence="4" id="KW-0961">Cell wall biogenesis/degradation</keyword>
<dbReference type="PIRSF" id="PIRSF019422">
    <property type="entry name" value="MltA"/>
    <property type="match status" value="1"/>
</dbReference>
<dbReference type="Gene3D" id="2.40.240.50">
    <property type="entry name" value="Barwin-like endoglucanases"/>
    <property type="match status" value="1"/>
</dbReference>
<evidence type="ECO:0000256" key="4">
    <source>
        <dbReference type="ARBA" id="ARBA00023316"/>
    </source>
</evidence>
<protein>
    <recommendedName>
        <fullName evidence="2">peptidoglycan lytic exotransglycosylase</fullName>
        <ecNumber evidence="2">4.2.2.n1</ecNumber>
    </recommendedName>
    <alternativeName>
        <fullName evidence="5">Murein hydrolase A</fullName>
    </alternativeName>
</protein>
<comment type="catalytic activity">
    <reaction evidence="1">
        <text>Exolytic cleavage of the (1-&gt;4)-beta-glycosidic linkage between N-acetylmuramic acid (MurNAc) and N-acetylglucosamine (GlcNAc) residues in peptidoglycan, from either the reducing or the non-reducing ends of the peptidoglycan chains, with concomitant formation of a 1,6-anhydrobond in the MurNAc residue.</text>
        <dbReference type="EC" id="4.2.2.n1"/>
    </reaction>
</comment>
<dbReference type="InterPro" id="IPR026044">
    <property type="entry name" value="MltA"/>
</dbReference>
<dbReference type="EMBL" id="CP001674">
    <property type="protein sequence ID" value="ACT52017.1"/>
    <property type="molecule type" value="Genomic_DNA"/>
</dbReference>
<evidence type="ECO:0000256" key="2">
    <source>
        <dbReference type="ARBA" id="ARBA00012587"/>
    </source>
</evidence>
<sequence length="413" mass="45190" precursor="true">MHARLIVLLALLLTACGSQPQKPAQPSPKPACDCPALPIPLPEEPKPAPEKPTAPKIPDYGLLKPSSWDALSALEQDNLVQAWPAWLQSCSTLKTRQPWQAACAAAQNMVNPDQASIRSYLQTYFDVYQTTNVDGTEEGLITGYYQPLLRGSRLPTAAYRYPLYSRPDDLITVELTSLFPELANKRVRGRVVGTKLIPYYDRGEIESPQGPLRGRELFWVDDIVELFFLQIQGSGVIRLDNGEQVHVGYADQNGFPYQSIGKLLIQRGELTADKASMQGIKNWASNNPDKLRELLNSNPSYVFFRELPPGLPGPLGALGVPILAERAVAIDPRFVPLGAPVFLSTTYPNSSKPLNRLMMAQDTGGAIKGGVRADFFWGAGNDAGRQAGAMKQRGKIWVLLPHGFPLPTAAPAP</sequence>
<dbReference type="Gene3D" id="2.40.40.10">
    <property type="entry name" value="RlpA-like domain"/>
    <property type="match status" value="1"/>
</dbReference>
<feature type="signal peptide" evidence="7">
    <location>
        <begin position="1"/>
        <end position="20"/>
    </location>
</feature>
<dbReference type="AlphaFoldDB" id="C6XBP7"/>
<dbReference type="GO" id="GO:0004553">
    <property type="term" value="F:hydrolase activity, hydrolyzing O-glycosyl compounds"/>
    <property type="evidence" value="ECO:0007669"/>
    <property type="project" value="InterPro"/>
</dbReference>
<evidence type="ECO:0000256" key="7">
    <source>
        <dbReference type="SAM" id="SignalP"/>
    </source>
</evidence>
<dbReference type="OrthoDB" id="9783686at2"/>
<dbReference type="PROSITE" id="PS51257">
    <property type="entry name" value="PROKAR_LIPOPROTEIN"/>
    <property type="match status" value="1"/>
</dbReference>
<evidence type="ECO:0000256" key="6">
    <source>
        <dbReference type="SAM" id="MobiDB-lite"/>
    </source>
</evidence>
<dbReference type="SUPFAM" id="SSF50685">
    <property type="entry name" value="Barwin-like endoglucanases"/>
    <property type="match status" value="1"/>
</dbReference>
<dbReference type="GO" id="GO:0019867">
    <property type="term" value="C:outer membrane"/>
    <property type="evidence" value="ECO:0007669"/>
    <property type="project" value="InterPro"/>
</dbReference>
<dbReference type="InterPro" id="IPR036908">
    <property type="entry name" value="RlpA-like_sf"/>
</dbReference>
<feature type="region of interest" description="Disordered" evidence="6">
    <location>
        <begin position="19"/>
        <end position="58"/>
    </location>
</feature>
<dbReference type="EC" id="4.2.2.n1" evidence="2"/>
<dbReference type="GO" id="GO:0008933">
    <property type="term" value="F:peptidoglycan lytic transglycosylase activity"/>
    <property type="evidence" value="ECO:0007669"/>
    <property type="project" value="TreeGrafter"/>
</dbReference>
<dbReference type="InterPro" id="IPR005300">
    <property type="entry name" value="MltA_B"/>
</dbReference>
<dbReference type="InterPro" id="IPR010611">
    <property type="entry name" value="3D_dom"/>
</dbReference>
<dbReference type="KEGG" id="mei:Msip34_2780"/>
<dbReference type="RefSeq" id="WP_015831214.1">
    <property type="nucleotide sequence ID" value="NC_012969.1"/>
</dbReference>
<dbReference type="STRING" id="582744.Msip34_2780"/>
<feature type="domain" description="Lytic transglycosylase MltA" evidence="8">
    <location>
        <begin position="148"/>
        <end position="305"/>
    </location>
</feature>
<accession>C6XBP7</accession>
<dbReference type="GO" id="GO:0009254">
    <property type="term" value="P:peptidoglycan turnover"/>
    <property type="evidence" value="ECO:0007669"/>
    <property type="project" value="InterPro"/>
</dbReference>
<evidence type="ECO:0000256" key="1">
    <source>
        <dbReference type="ARBA" id="ARBA00001420"/>
    </source>
</evidence>
<name>C6XBP7_METGS</name>